<reference evidence="2" key="1">
    <citation type="journal article" date="2021" name="Proc. Natl. Acad. Sci. U.S.A.">
        <title>Three genomes in the algal genus Volvox reveal the fate of a haploid sex-determining region after a transition to homothallism.</title>
        <authorList>
            <person name="Yamamoto K."/>
            <person name="Hamaji T."/>
            <person name="Kawai-Toyooka H."/>
            <person name="Matsuzaki R."/>
            <person name="Takahashi F."/>
            <person name="Nishimura Y."/>
            <person name="Kawachi M."/>
            <person name="Noguchi H."/>
            <person name="Minakuchi Y."/>
            <person name="Umen J.G."/>
            <person name="Toyoda A."/>
            <person name="Nozaki H."/>
        </authorList>
    </citation>
    <scope>NUCLEOTIDE SEQUENCE</scope>
    <source>
        <strain evidence="2">NIES-3785</strain>
    </source>
</reference>
<evidence type="ECO:0000313" key="3">
    <source>
        <dbReference type="Proteomes" id="UP000722791"/>
    </source>
</evidence>
<feature type="non-terminal residue" evidence="2">
    <location>
        <position position="153"/>
    </location>
</feature>
<evidence type="ECO:0000313" key="2">
    <source>
        <dbReference type="EMBL" id="GIM12121.1"/>
    </source>
</evidence>
<feature type="compositionally biased region" description="Polar residues" evidence="1">
    <location>
        <begin position="19"/>
        <end position="28"/>
    </location>
</feature>
<protein>
    <submittedName>
        <fullName evidence="2">Uncharacterized protein</fullName>
    </submittedName>
</protein>
<accession>A0A8J4GQR4</accession>
<feature type="region of interest" description="Disordered" evidence="1">
    <location>
        <begin position="1"/>
        <end position="34"/>
    </location>
</feature>
<dbReference type="EMBL" id="BNCQ01000042">
    <property type="protein sequence ID" value="GIM12121.1"/>
    <property type="molecule type" value="Genomic_DNA"/>
</dbReference>
<comment type="caution">
    <text evidence="2">The sequence shown here is derived from an EMBL/GenBank/DDBJ whole genome shotgun (WGS) entry which is preliminary data.</text>
</comment>
<evidence type="ECO:0000256" key="1">
    <source>
        <dbReference type="SAM" id="MobiDB-lite"/>
    </source>
</evidence>
<dbReference type="AlphaFoldDB" id="A0A8J4GQR4"/>
<dbReference type="Proteomes" id="UP000722791">
    <property type="component" value="Unassembled WGS sequence"/>
</dbReference>
<gene>
    <name evidence="2" type="ORF">Vretimale_15546</name>
</gene>
<sequence length="153" mass="16740">GTKACAVPHSATHTRKRLSSNNNGQQPLQFAPISPPNTCRDHRLYLQPLQIVRIQRAAIPSHHHHPFLSSPLPLRLAPRQLRVQNTQRQGGGHLPACASKALPSKLMNRLLKSLTKGRNQAVPSTSGCSRGRTITHVCSPVVSEALCRRYSGS</sequence>
<proteinExistence type="predicted"/>
<name>A0A8J4GQR4_9CHLO</name>
<organism evidence="2 3">
    <name type="scientific">Volvox reticuliferus</name>
    <dbReference type="NCBI Taxonomy" id="1737510"/>
    <lineage>
        <taxon>Eukaryota</taxon>
        <taxon>Viridiplantae</taxon>
        <taxon>Chlorophyta</taxon>
        <taxon>core chlorophytes</taxon>
        <taxon>Chlorophyceae</taxon>
        <taxon>CS clade</taxon>
        <taxon>Chlamydomonadales</taxon>
        <taxon>Volvocaceae</taxon>
        <taxon>Volvox</taxon>
    </lineage>
</organism>